<dbReference type="KEGG" id="rul:UC8_25900"/>
<reference evidence="1 2" key="1">
    <citation type="submission" date="2019-08" db="EMBL/GenBank/DDBJ databases">
        <title>Deep-cultivation of Planctomycetes and their phenomic and genomic characterization uncovers novel biology.</title>
        <authorList>
            <person name="Wiegand S."/>
            <person name="Jogler M."/>
            <person name="Boedeker C."/>
            <person name="Pinto D."/>
            <person name="Vollmers J."/>
            <person name="Rivas-Marin E."/>
            <person name="Kohn T."/>
            <person name="Peeters S.H."/>
            <person name="Heuer A."/>
            <person name="Rast P."/>
            <person name="Oberbeckmann S."/>
            <person name="Bunk B."/>
            <person name="Jeske O."/>
            <person name="Meyerdierks A."/>
            <person name="Storesund J.E."/>
            <person name="Kallscheuer N."/>
            <person name="Luecker S."/>
            <person name="Lage O.M."/>
            <person name="Pohl T."/>
            <person name="Merkel B.J."/>
            <person name="Hornburger P."/>
            <person name="Mueller R.-W."/>
            <person name="Bruemmer F."/>
            <person name="Labrenz M."/>
            <person name="Spormann A.M."/>
            <person name="Op den Camp H."/>
            <person name="Overmann J."/>
            <person name="Amann R."/>
            <person name="Jetten M.S.M."/>
            <person name="Mascher T."/>
            <person name="Medema M.H."/>
            <person name="Devos D.P."/>
            <person name="Kaster A.-K."/>
            <person name="Ovreas L."/>
            <person name="Rohde M."/>
            <person name="Galperin M.Y."/>
            <person name="Jogler C."/>
        </authorList>
    </citation>
    <scope>NUCLEOTIDE SEQUENCE [LARGE SCALE GENOMIC DNA]</scope>
    <source>
        <strain evidence="1 2">UC8</strain>
    </source>
</reference>
<keyword evidence="2" id="KW-1185">Reference proteome</keyword>
<dbReference type="Proteomes" id="UP000325286">
    <property type="component" value="Chromosome"/>
</dbReference>
<dbReference type="AlphaFoldDB" id="A0A5B9QT34"/>
<evidence type="ECO:0000313" key="1">
    <source>
        <dbReference type="EMBL" id="QEG40575.1"/>
    </source>
</evidence>
<dbReference type="EMBL" id="CP042914">
    <property type="protein sequence ID" value="QEG40575.1"/>
    <property type="molecule type" value="Genomic_DNA"/>
</dbReference>
<accession>A0A5B9QT34</accession>
<name>A0A5B9QT34_9BACT</name>
<sequence length="72" mass="8013">MREAPRSNAAVIHSTFRGRVKWGGASCVDTNALKETEVTTCLSNHWRDRLHTYFSGHSGSSIFLRTFAVCSP</sequence>
<proteinExistence type="predicted"/>
<evidence type="ECO:0000313" key="2">
    <source>
        <dbReference type="Proteomes" id="UP000325286"/>
    </source>
</evidence>
<protein>
    <submittedName>
        <fullName evidence="1">Uncharacterized protein</fullName>
    </submittedName>
</protein>
<organism evidence="1 2">
    <name type="scientific">Roseimaritima ulvae</name>
    <dbReference type="NCBI Taxonomy" id="980254"/>
    <lineage>
        <taxon>Bacteria</taxon>
        <taxon>Pseudomonadati</taxon>
        <taxon>Planctomycetota</taxon>
        <taxon>Planctomycetia</taxon>
        <taxon>Pirellulales</taxon>
        <taxon>Pirellulaceae</taxon>
        <taxon>Roseimaritima</taxon>
    </lineage>
</organism>
<gene>
    <name evidence="1" type="ORF">UC8_25900</name>
</gene>